<organism evidence="1 2">
    <name type="scientific">Stylosanthes scabra</name>
    <dbReference type="NCBI Taxonomy" id="79078"/>
    <lineage>
        <taxon>Eukaryota</taxon>
        <taxon>Viridiplantae</taxon>
        <taxon>Streptophyta</taxon>
        <taxon>Embryophyta</taxon>
        <taxon>Tracheophyta</taxon>
        <taxon>Spermatophyta</taxon>
        <taxon>Magnoliopsida</taxon>
        <taxon>eudicotyledons</taxon>
        <taxon>Gunneridae</taxon>
        <taxon>Pentapetalae</taxon>
        <taxon>rosids</taxon>
        <taxon>fabids</taxon>
        <taxon>Fabales</taxon>
        <taxon>Fabaceae</taxon>
        <taxon>Papilionoideae</taxon>
        <taxon>50 kb inversion clade</taxon>
        <taxon>dalbergioids sensu lato</taxon>
        <taxon>Dalbergieae</taxon>
        <taxon>Pterocarpus clade</taxon>
        <taxon>Stylosanthes</taxon>
    </lineage>
</organism>
<accession>A0ABU6YEV6</accession>
<keyword evidence="2" id="KW-1185">Reference proteome</keyword>
<evidence type="ECO:0008006" key="3">
    <source>
        <dbReference type="Google" id="ProtNLM"/>
    </source>
</evidence>
<dbReference type="Proteomes" id="UP001341840">
    <property type="component" value="Unassembled WGS sequence"/>
</dbReference>
<reference evidence="1 2" key="1">
    <citation type="journal article" date="2023" name="Plants (Basel)">
        <title>Bridging the Gap: Combining Genomics and Transcriptomics Approaches to Understand Stylosanthes scabra, an Orphan Legume from the Brazilian Caatinga.</title>
        <authorList>
            <person name="Ferreira-Neto J.R.C."/>
            <person name="da Silva M.D."/>
            <person name="Binneck E."/>
            <person name="de Melo N.F."/>
            <person name="da Silva R.H."/>
            <person name="de Melo A.L.T.M."/>
            <person name="Pandolfi V."/>
            <person name="Bustamante F.O."/>
            <person name="Brasileiro-Vidal A.C."/>
            <person name="Benko-Iseppon A.M."/>
        </authorList>
    </citation>
    <scope>NUCLEOTIDE SEQUENCE [LARGE SCALE GENOMIC DNA]</scope>
    <source>
        <tissue evidence="1">Leaves</tissue>
    </source>
</reference>
<evidence type="ECO:0000313" key="2">
    <source>
        <dbReference type="Proteomes" id="UP001341840"/>
    </source>
</evidence>
<sequence length="125" mass="13173">MPSLIKPNLGSRPNHSRLGSPALGVVKLNCDASKIPNVDIIGFGCVIRDNNGVWQYGCAGTIPSSSVLGGVVSQTLESGACFNSTTANRVSDALAKHAINNGVPYAEWLMPWDDLRALANLDIIP</sequence>
<name>A0ABU6YEV6_9FABA</name>
<evidence type="ECO:0000313" key="1">
    <source>
        <dbReference type="EMBL" id="MED6208947.1"/>
    </source>
</evidence>
<proteinExistence type="predicted"/>
<dbReference type="EMBL" id="JASCZI010241993">
    <property type="protein sequence ID" value="MED6208947.1"/>
    <property type="molecule type" value="Genomic_DNA"/>
</dbReference>
<gene>
    <name evidence="1" type="ORF">PIB30_049842</name>
</gene>
<comment type="caution">
    <text evidence="1">The sequence shown here is derived from an EMBL/GenBank/DDBJ whole genome shotgun (WGS) entry which is preliminary data.</text>
</comment>
<protein>
    <recommendedName>
        <fullName evidence="3">RNase H type-1 domain-containing protein</fullName>
    </recommendedName>
</protein>